<dbReference type="Proteomes" id="UP000812031">
    <property type="component" value="Unassembled WGS sequence"/>
</dbReference>
<dbReference type="CDD" id="cd12921">
    <property type="entry name" value="VKOR_4"/>
    <property type="match status" value="1"/>
</dbReference>
<evidence type="ECO:0000313" key="3">
    <source>
        <dbReference type="EMBL" id="MBW4362006.1"/>
    </source>
</evidence>
<feature type="domain" description="Vitamin K epoxide reductase" evidence="2">
    <location>
        <begin position="156"/>
        <end position="292"/>
    </location>
</feature>
<evidence type="ECO:0000256" key="1">
    <source>
        <dbReference type="SAM" id="Phobius"/>
    </source>
</evidence>
<dbReference type="RefSeq" id="WP_219318495.1">
    <property type="nucleotide sequence ID" value="NZ_JAHWYN010000016.1"/>
</dbReference>
<gene>
    <name evidence="3" type="ORF">KZH69_16065</name>
</gene>
<keyword evidence="1" id="KW-0472">Membrane</keyword>
<feature type="transmembrane region" description="Helical" evidence="1">
    <location>
        <begin position="242"/>
        <end position="261"/>
    </location>
</feature>
<sequence length="529" mass="61573">MKNFTYLKKYLRKNQYYNLEDEFHMQLESHPNFPSLYAILDTFNFFEIENLAVKVEKEELENLPHSFLSVVNSDTGKEIVFTEKNKNNLTIEFSNGFKKKISKDEYLTIWTGIIVAIEANPINESHFLSSNKKHNVIIGAVFVLSTSLFFLVNKDNLITGIFYYLLLLTGLIISYFLVREEMGLHNDSISKICNVTEKASCKDVMSSKGANVFENVSLSDISILYFSSLTLFFVLNSFNLNSFIYSIIGVFSIPIILYSIYYQGFIIKKWCLLCLGIDTVLLLQLIIISFNFSLELNSIAIISFFSGILIVILFYFSGYEIKNRIQKISKYEITEIQNQKLKRNYFVFKALLKNNQKIDEEHLNSLQTIVIGKMESPITLFLVLSASCGHCHTVYEKAMKLVKKNPNEIKIQLIFNINIENTENPSNLIYKQASNYYWSGEVHKAIASLNDWHIETMDMEKWKSKWENNHLEYTSKMIPNQYNWCLDNAIHFTPAIILNGYIMPKEYQINDLNYFIDELIEEKLSYIEN</sequence>
<evidence type="ECO:0000259" key="2">
    <source>
        <dbReference type="SMART" id="SM00756"/>
    </source>
</evidence>
<reference evidence="3 4" key="1">
    <citation type="submission" date="2021-07" db="EMBL/GenBank/DDBJ databases">
        <title>Flavobacterium sp. nov. isolated from sediment on the Taihu Lake.</title>
        <authorList>
            <person name="Qu J.-H."/>
        </authorList>
    </citation>
    <scope>NUCLEOTIDE SEQUENCE [LARGE SCALE GENOMIC DNA]</scope>
    <source>
        <strain evidence="3 4">NAS39</strain>
    </source>
</reference>
<feature type="transmembrane region" description="Helical" evidence="1">
    <location>
        <begin position="270"/>
        <end position="292"/>
    </location>
</feature>
<feature type="transmembrane region" description="Helical" evidence="1">
    <location>
        <begin position="158"/>
        <end position="178"/>
    </location>
</feature>
<proteinExistence type="predicted"/>
<feature type="transmembrane region" description="Helical" evidence="1">
    <location>
        <begin position="298"/>
        <end position="317"/>
    </location>
</feature>
<protein>
    <submittedName>
        <fullName evidence="3">Thioredoxin domain-containing protein</fullName>
    </submittedName>
</protein>
<name>A0ABS6XZA3_9FLAO</name>
<keyword evidence="4" id="KW-1185">Reference proteome</keyword>
<dbReference type="InterPro" id="IPR012336">
    <property type="entry name" value="Thioredoxin-like_fold"/>
</dbReference>
<feature type="transmembrane region" description="Helical" evidence="1">
    <location>
        <begin position="212"/>
        <end position="236"/>
    </location>
</feature>
<comment type="caution">
    <text evidence="3">The sequence shown here is derived from an EMBL/GenBank/DDBJ whole genome shotgun (WGS) entry which is preliminary data.</text>
</comment>
<dbReference type="Pfam" id="PF13462">
    <property type="entry name" value="Thioredoxin_4"/>
    <property type="match status" value="1"/>
</dbReference>
<keyword evidence="1" id="KW-1133">Transmembrane helix</keyword>
<feature type="transmembrane region" description="Helical" evidence="1">
    <location>
        <begin position="135"/>
        <end position="152"/>
    </location>
</feature>
<dbReference type="Pfam" id="PF07884">
    <property type="entry name" value="VKOR"/>
    <property type="match status" value="1"/>
</dbReference>
<evidence type="ECO:0000313" key="4">
    <source>
        <dbReference type="Proteomes" id="UP000812031"/>
    </source>
</evidence>
<dbReference type="SMART" id="SM00756">
    <property type="entry name" value="VKc"/>
    <property type="match status" value="1"/>
</dbReference>
<dbReference type="EMBL" id="JAHWYN010000016">
    <property type="protein sequence ID" value="MBW4362006.1"/>
    <property type="molecule type" value="Genomic_DNA"/>
</dbReference>
<keyword evidence="1" id="KW-0812">Transmembrane</keyword>
<accession>A0ABS6XZA3</accession>
<organism evidence="3 4">
    <name type="scientific">Flavobacterium taihuense</name>
    <dbReference type="NCBI Taxonomy" id="2857508"/>
    <lineage>
        <taxon>Bacteria</taxon>
        <taxon>Pseudomonadati</taxon>
        <taxon>Bacteroidota</taxon>
        <taxon>Flavobacteriia</taxon>
        <taxon>Flavobacteriales</taxon>
        <taxon>Flavobacteriaceae</taxon>
        <taxon>Flavobacterium</taxon>
    </lineage>
</organism>
<dbReference type="InterPro" id="IPR012932">
    <property type="entry name" value="VKOR"/>
</dbReference>